<name>A0A4Y2W6Z0_ARAVE</name>
<proteinExistence type="predicted"/>
<keyword evidence="2" id="KW-1185">Reference proteome</keyword>
<accession>A0A4Y2W6Z0</accession>
<organism evidence="1 2">
    <name type="scientific">Araneus ventricosus</name>
    <name type="common">Orbweaver spider</name>
    <name type="synonym">Epeira ventricosa</name>
    <dbReference type="NCBI Taxonomy" id="182803"/>
    <lineage>
        <taxon>Eukaryota</taxon>
        <taxon>Metazoa</taxon>
        <taxon>Ecdysozoa</taxon>
        <taxon>Arthropoda</taxon>
        <taxon>Chelicerata</taxon>
        <taxon>Arachnida</taxon>
        <taxon>Araneae</taxon>
        <taxon>Araneomorphae</taxon>
        <taxon>Entelegynae</taxon>
        <taxon>Araneoidea</taxon>
        <taxon>Araneidae</taxon>
        <taxon>Araneus</taxon>
    </lineage>
</organism>
<evidence type="ECO:0000313" key="2">
    <source>
        <dbReference type="Proteomes" id="UP000499080"/>
    </source>
</evidence>
<comment type="caution">
    <text evidence="1">The sequence shown here is derived from an EMBL/GenBank/DDBJ whole genome shotgun (WGS) entry which is preliminary data.</text>
</comment>
<dbReference type="AlphaFoldDB" id="A0A4Y2W6Z0"/>
<reference evidence="1 2" key="1">
    <citation type="journal article" date="2019" name="Sci. Rep.">
        <title>Orb-weaving spider Araneus ventricosus genome elucidates the spidroin gene catalogue.</title>
        <authorList>
            <person name="Kono N."/>
            <person name="Nakamura H."/>
            <person name="Ohtoshi R."/>
            <person name="Moran D.A.P."/>
            <person name="Shinohara A."/>
            <person name="Yoshida Y."/>
            <person name="Fujiwara M."/>
            <person name="Mori M."/>
            <person name="Tomita M."/>
            <person name="Arakawa K."/>
        </authorList>
    </citation>
    <scope>NUCLEOTIDE SEQUENCE [LARGE SCALE GENOMIC DNA]</scope>
</reference>
<sequence length="100" mass="11601">MQVSAPICQRLDLTARFLRQEWEIRGFRQLSFHGSGRPRGQMKHHPILAWHEKLTPSVSVLQSVTMPFHKAQFKLTHFHLRGEGFTGIPTARFQPPSSWI</sequence>
<protein>
    <submittedName>
        <fullName evidence="1">Uncharacterized protein</fullName>
    </submittedName>
</protein>
<dbReference type="Proteomes" id="UP000499080">
    <property type="component" value="Unassembled WGS sequence"/>
</dbReference>
<feature type="non-terminal residue" evidence="1">
    <location>
        <position position="100"/>
    </location>
</feature>
<gene>
    <name evidence="1" type="ORF">AVEN_112544_1</name>
</gene>
<evidence type="ECO:0000313" key="1">
    <source>
        <dbReference type="EMBL" id="GBO32792.1"/>
    </source>
</evidence>
<dbReference type="EMBL" id="BGPR01056274">
    <property type="protein sequence ID" value="GBO32792.1"/>
    <property type="molecule type" value="Genomic_DNA"/>
</dbReference>